<dbReference type="KEGG" id="xdi:EZH22_03075"/>
<organism evidence="5 6">
    <name type="scientific">Xanthobacter dioxanivorans</name>
    <dbReference type="NCBI Taxonomy" id="2528964"/>
    <lineage>
        <taxon>Bacteria</taxon>
        <taxon>Pseudomonadati</taxon>
        <taxon>Pseudomonadota</taxon>
        <taxon>Alphaproteobacteria</taxon>
        <taxon>Hyphomicrobiales</taxon>
        <taxon>Xanthobacteraceae</taxon>
        <taxon>Xanthobacter</taxon>
    </lineage>
</organism>
<dbReference type="Pfam" id="PF02974">
    <property type="entry name" value="Inh"/>
    <property type="match status" value="2"/>
</dbReference>
<feature type="signal peptide" evidence="3">
    <location>
        <begin position="1"/>
        <end position="27"/>
    </location>
</feature>
<accession>A0A974SJ42</accession>
<keyword evidence="1 3" id="KW-0732">Signal</keyword>
<name>A0A974SJ42_9HYPH</name>
<feature type="domain" description="Alkaline proteinase inhibitor/ Outer membrane lipoprotein Omp19" evidence="4">
    <location>
        <begin position="161"/>
        <end position="258"/>
    </location>
</feature>
<evidence type="ECO:0000313" key="6">
    <source>
        <dbReference type="Proteomes" id="UP000596427"/>
    </source>
</evidence>
<feature type="domain" description="Alkaline proteinase inhibitor/ Outer membrane lipoprotein Omp19" evidence="4">
    <location>
        <begin position="59"/>
        <end position="145"/>
    </location>
</feature>
<proteinExistence type="predicted"/>
<dbReference type="AlphaFoldDB" id="A0A974SJ42"/>
<evidence type="ECO:0000256" key="1">
    <source>
        <dbReference type="ARBA" id="ARBA00022729"/>
    </source>
</evidence>
<feature type="region of interest" description="Disordered" evidence="2">
    <location>
        <begin position="23"/>
        <end position="49"/>
    </location>
</feature>
<sequence>MGPRQLLGLALVLGTALGPCGAPVAGAAEEPRPAPPPAAQKPAPATPRLDPAVREAGTRLAGPFRLTSADGARACAFTLKTEPLGPGLAVEFDKVACAEIGFSNQIAAWLPDPSGSIRVLNGQGRTVAEFTEGAGGSYEALREGDGVYFLASPVAEDSTDVKVEEVVGEWDLARIAGTPVCRWTLLEEAVGKGGGHAVAVAAGCDAALLRFGPAAWDIEGGNILIRGAGAGNVIRFARQEDGGWARTPERGRPLLMTRP</sequence>
<dbReference type="Proteomes" id="UP000596427">
    <property type="component" value="Chromosome"/>
</dbReference>
<keyword evidence="6" id="KW-1185">Reference proteome</keyword>
<dbReference type="InterPro" id="IPR016085">
    <property type="entry name" value="Protease_inh_B-barrel_dom"/>
</dbReference>
<evidence type="ECO:0000256" key="3">
    <source>
        <dbReference type="SAM" id="SignalP"/>
    </source>
</evidence>
<reference evidence="5 6" key="1">
    <citation type="submission" date="2020-10" db="EMBL/GenBank/DDBJ databases">
        <title>Degradation of 1,4-Dioxane by Xanthobacter sp. YN2, via a Novel Group-2 Soluble Di-Iron Monooxygenase.</title>
        <authorList>
            <person name="Ma F."/>
            <person name="Wang Y."/>
            <person name="Yang J."/>
            <person name="Guo H."/>
            <person name="Su D."/>
            <person name="Yu L."/>
        </authorList>
    </citation>
    <scope>NUCLEOTIDE SEQUENCE [LARGE SCALE GENOMIC DNA]</scope>
    <source>
        <strain evidence="5 6">YN2</strain>
    </source>
</reference>
<dbReference type="InterPro" id="IPR021140">
    <property type="entry name" value="Inh/Omp19"/>
</dbReference>
<feature type="chain" id="PRO_5036741962" evidence="3">
    <location>
        <begin position="28"/>
        <end position="259"/>
    </location>
</feature>
<protein>
    <submittedName>
        <fullName evidence="5">AprI/Inh family metalloprotease inhibitor</fullName>
    </submittedName>
</protein>
<evidence type="ECO:0000256" key="2">
    <source>
        <dbReference type="SAM" id="MobiDB-lite"/>
    </source>
</evidence>
<evidence type="ECO:0000313" key="5">
    <source>
        <dbReference type="EMBL" id="QRG07405.1"/>
    </source>
</evidence>
<dbReference type="GO" id="GO:0004866">
    <property type="term" value="F:endopeptidase inhibitor activity"/>
    <property type="evidence" value="ECO:0007669"/>
    <property type="project" value="InterPro"/>
</dbReference>
<evidence type="ECO:0000259" key="4">
    <source>
        <dbReference type="Pfam" id="PF02974"/>
    </source>
</evidence>
<dbReference type="EMBL" id="CP063362">
    <property type="protein sequence ID" value="QRG07405.1"/>
    <property type="molecule type" value="Genomic_DNA"/>
</dbReference>
<dbReference type="SUPFAM" id="SSF50882">
    <property type="entry name" value="beta-Barrel protease inhibitors"/>
    <property type="match status" value="2"/>
</dbReference>
<gene>
    <name evidence="5" type="ORF">EZH22_03075</name>
</gene>
<dbReference type="Gene3D" id="2.40.128.10">
    <property type="match status" value="2"/>
</dbReference>
<dbReference type="RefSeq" id="WP_203194320.1">
    <property type="nucleotide sequence ID" value="NZ_CP063362.1"/>
</dbReference>